<dbReference type="GO" id="GO:0003964">
    <property type="term" value="F:RNA-directed DNA polymerase activity"/>
    <property type="evidence" value="ECO:0007669"/>
    <property type="project" value="UniProtKB-KW"/>
</dbReference>
<feature type="domain" description="Reverse transcriptase" evidence="1">
    <location>
        <begin position="361"/>
        <end position="633"/>
    </location>
</feature>
<reference evidence="2" key="1">
    <citation type="journal article" date="2023" name="G3 (Bethesda)">
        <title>Whole genome assembly and annotation of the endangered Caribbean coral Acropora cervicornis.</title>
        <authorList>
            <person name="Selwyn J.D."/>
            <person name="Vollmer S.V."/>
        </authorList>
    </citation>
    <scope>NUCLEOTIDE SEQUENCE</scope>
    <source>
        <strain evidence="2">K2</strain>
    </source>
</reference>
<protein>
    <submittedName>
        <fullName evidence="2">RNA-directed DNA polymerase from transposon BS</fullName>
    </submittedName>
</protein>
<keyword evidence="2" id="KW-0548">Nucleotidyltransferase</keyword>
<accession>A0AAD9UU78</accession>
<dbReference type="InterPro" id="IPR000477">
    <property type="entry name" value="RT_dom"/>
</dbReference>
<dbReference type="SUPFAM" id="SSF56672">
    <property type="entry name" value="DNA/RNA polymerases"/>
    <property type="match status" value="1"/>
</dbReference>
<dbReference type="Proteomes" id="UP001249851">
    <property type="component" value="Unassembled WGS sequence"/>
</dbReference>
<dbReference type="Pfam" id="PF00078">
    <property type="entry name" value="RVT_1"/>
    <property type="match status" value="1"/>
</dbReference>
<comment type="caution">
    <text evidence="2">The sequence shown here is derived from an EMBL/GenBank/DDBJ whole genome shotgun (WGS) entry which is preliminary data.</text>
</comment>
<evidence type="ECO:0000259" key="1">
    <source>
        <dbReference type="PROSITE" id="PS50878"/>
    </source>
</evidence>
<dbReference type="EMBL" id="JARQWQ010000115">
    <property type="protein sequence ID" value="KAK2550126.1"/>
    <property type="molecule type" value="Genomic_DNA"/>
</dbReference>
<evidence type="ECO:0000313" key="2">
    <source>
        <dbReference type="EMBL" id="KAK2550126.1"/>
    </source>
</evidence>
<organism evidence="2 3">
    <name type="scientific">Acropora cervicornis</name>
    <name type="common">Staghorn coral</name>
    <dbReference type="NCBI Taxonomy" id="6130"/>
    <lineage>
        <taxon>Eukaryota</taxon>
        <taxon>Metazoa</taxon>
        <taxon>Cnidaria</taxon>
        <taxon>Anthozoa</taxon>
        <taxon>Hexacorallia</taxon>
        <taxon>Scleractinia</taxon>
        <taxon>Astrocoeniina</taxon>
        <taxon>Acroporidae</taxon>
        <taxon>Acropora</taxon>
    </lineage>
</organism>
<reference evidence="2" key="2">
    <citation type="journal article" date="2023" name="Science">
        <title>Genomic signatures of disease resistance in endangered staghorn corals.</title>
        <authorList>
            <person name="Vollmer S.V."/>
            <person name="Selwyn J.D."/>
            <person name="Despard B.A."/>
            <person name="Roesel C.L."/>
        </authorList>
    </citation>
    <scope>NUCLEOTIDE SEQUENCE</scope>
    <source>
        <strain evidence="2">K2</strain>
    </source>
</reference>
<dbReference type="PANTHER" id="PTHR33332">
    <property type="entry name" value="REVERSE TRANSCRIPTASE DOMAIN-CONTAINING PROTEIN"/>
    <property type="match status" value="1"/>
</dbReference>
<name>A0AAD9UU78_ACRCE</name>
<evidence type="ECO:0000313" key="3">
    <source>
        <dbReference type="Proteomes" id="UP001249851"/>
    </source>
</evidence>
<keyword evidence="2" id="KW-0808">Transferase</keyword>
<keyword evidence="2" id="KW-0695">RNA-directed DNA polymerase</keyword>
<sequence length="748" mass="85781">MDTMRDFELLVQRIESLGVEVNILGDLNCNVAACPLELHTKNLLELCDLYQYHQLINKHTRITAKSATTIDLFLTNNKKMFTFSGVCHIGISDHSLIYGVRKFCFPKGKQKIVESRQFRTFDANSFHVDLNLAPWHLVHLEDNPNRAWENWSRLFLAICDFHAPKRKRKVRNNFAPWLTPEIKRLMFERDKLRRASVINNSDAHWTEYKIARNNVNIAIRKAKTNYYKMYFETNIGNIKKSWKGVNSILGRTQPATEINRIDIGDNSITTPLKISNVLNYHFTHIGPRLAGNIPETSVSFEDYITPSVSSFTLNEISCDVVHRLVSSLQINKATGLDGISARLLKEACPKIVPSLTHIINLSIRSGCFPEEWKISKVLPLYKEDIKSDPNNYRPVSILPVVSKIIEKVIFKQLYEYLTDNNLLAVSQHGFRRMHSTLTALLEVTNNWYLNIDDGLLNSVLFLDLKKAFDTVDHSILLKKLQLYGLDSHTVQWFKSYLSNRFQSTLVNGILSNYLPVSCGVPQGSVLGPLLFLIYINDLQECEPSSSPFMYADDTSLTLSAYDSTTLEEKLNKDLEEVQKWLKSNKLTLNVKKTKYMIIGSHYRLRHLNGDLNVTVNGQRLTRATNYRYLGMEVDEALGWQPHVDAVCKKVSAGIGAIKRIRSLVPRQTLLKMYDALVAPYFDYCSEVWGCMGKGLCDRLQRLQNRAGRIITFSDYCHSMPRFAPRDWELVGLSRVRHLVTCELVNPEY</sequence>
<dbReference type="InterPro" id="IPR043502">
    <property type="entry name" value="DNA/RNA_pol_sf"/>
</dbReference>
<dbReference type="AlphaFoldDB" id="A0AAD9UU78"/>
<dbReference type="CDD" id="cd01650">
    <property type="entry name" value="RT_nLTR_like"/>
    <property type="match status" value="1"/>
</dbReference>
<keyword evidence="3" id="KW-1185">Reference proteome</keyword>
<proteinExistence type="predicted"/>
<dbReference type="PROSITE" id="PS50878">
    <property type="entry name" value="RT_POL"/>
    <property type="match status" value="1"/>
</dbReference>
<gene>
    <name evidence="2" type="ORF">P5673_029319</name>
</gene>